<reference evidence="2" key="1">
    <citation type="submission" date="2016-10" db="EMBL/GenBank/DDBJ databases">
        <authorList>
            <person name="Varghese N."/>
            <person name="Submissions S."/>
        </authorList>
    </citation>
    <scope>NUCLEOTIDE SEQUENCE [LARGE SCALE GENOMIC DNA]</scope>
    <source>
        <strain evidence="2">Nm10</strain>
    </source>
</reference>
<dbReference type="Pfam" id="PF05930">
    <property type="entry name" value="Phage_AlpA"/>
    <property type="match status" value="1"/>
</dbReference>
<protein>
    <submittedName>
        <fullName evidence="1">Transcriptional regulator, AlpA family</fullName>
    </submittedName>
</protein>
<dbReference type="SUPFAM" id="SSF46955">
    <property type="entry name" value="Putative DNA-binding domain"/>
    <property type="match status" value="1"/>
</dbReference>
<dbReference type="AlphaFoldDB" id="A0A1H2HL03"/>
<dbReference type="Gene3D" id="1.10.238.160">
    <property type="match status" value="1"/>
</dbReference>
<dbReference type="EMBL" id="FNLN01000053">
    <property type="protein sequence ID" value="SDU32228.1"/>
    <property type="molecule type" value="Genomic_DNA"/>
</dbReference>
<sequence length="60" mass="6791">MNQSIYIPDVTVAKQFGVSRATIWRWVQNGAFPKPVKLSPGCSRWKIEDVQKWADSRGGV</sequence>
<dbReference type="Proteomes" id="UP000182882">
    <property type="component" value="Unassembled WGS sequence"/>
</dbReference>
<organism evidence="1 2">
    <name type="scientific">Nitrosomonas ureae</name>
    <dbReference type="NCBI Taxonomy" id="44577"/>
    <lineage>
        <taxon>Bacteria</taxon>
        <taxon>Pseudomonadati</taxon>
        <taxon>Pseudomonadota</taxon>
        <taxon>Betaproteobacteria</taxon>
        <taxon>Nitrosomonadales</taxon>
        <taxon>Nitrosomonadaceae</taxon>
        <taxon>Nitrosomonas</taxon>
    </lineage>
</organism>
<dbReference type="RefSeq" id="WP_074702210.1">
    <property type="nucleotide sequence ID" value="NZ_CP013341.1"/>
</dbReference>
<keyword evidence="2" id="KW-1185">Reference proteome</keyword>
<proteinExistence type="predicted"/>
<gene>
    <name evidence="1" type="ORF">SAMN05216406_1537</name>
</gene>
<accession>A0A1H2HL03</accession>
<dbReference type="InterPro" id="IPR009061">
    <property type="entry name" value="DNA-bd_dom_put_sf"/>
</dbReference>
<name>A0A1H2HL03_9PROT</name>
<dbReference type="InterPro" id="IPR010260">
    <property type="entry name" value="AlpA"/>
</dbReference>
<evidence type="ECO:0000313" key="1">
    <source>
        <dbReference type="EMBL" id="SDU32228.1"/>
    </source>
</evidence>
<evidence type="ECO:0000313" key="2">
    <source>
        <dbReference type="Proteomes" id="UP000182882"/>
    </source>
</evidence>